<name>A0A507DZ65_9FUNG</name>
<feature type="domain" description="NodB homology" evidence="5">
    <location>
        <begin position="159"/>
        <end position="356"/>
    </location>
</feature>
<dbReference type="SUPFAM" id="SSF88713">
    <property type="entry name" value="Glycoside hydrolase/deacetylase"/>
    <property type="match status" value="1"/>
</dbReference>
<feature type="region of interest" description="Disordered" evidence="3">
    <location>
        <begin position="21"/>
        <end position="49"/>
    </location>
</feature>
<keyword evidence="1" id="KW-0479">Metal-binding</keyword>
<feature type="chain" id="PRO_5021477975" description="NodB homology domain-containing protein" evidence="4">
    <location>
        <begin position="24"/>
        <end position="447"/>
    </location>
</feature>
<keyword evidence="2" id="KW-0378">Hydrolase</keyword>
<dbReference type="GO" id="GO:0009272">
    <property type="term" value="P:fungal-type cell wall biogenesis"/>
    <property type="evidence" value="ECO:0007669"/>
    <property type="project" value="UniProtKB-ARBA"/>
</dbReference>
<evidence type="ECO:0000259" key="5">
    <source>
        <dbReference type="PROSITE" id="PS51677"/>
    </source>
</evidence>
<gene>
    <name evidence="6" type="ORF">PhCBS80983_g04648</name>
</gene>
<dbReference type="PANTHER" id="PTHR10587:SF133">
    <property type="entry name" value="CHITIN DEACETYLASE 1-RELATED"/>
    <property type="match status" value="1"/>
</dbReference>
<evidence type="ECO:0000313" key="6">
    <source>
        <dbReference type="EMBL" id="TPX56248.1"/>
    </source>
</evidence>
<evidence type="ECO:0000256" key="1">
    <source>
        <dbReference type="ARBA" id="ARBA00022723"/>
    </source>
</evidence>
<keyword evidence="4" id="KW-0732">Signal</keyword>
<reference evidence="6 7" key="1">
    <citation type="journal article" date="2019" name="Sci. Rep.">
        <title>Comparative genomics of chytrid fungi reveal insights into the obligate biotrophic and pathogenic lifestyle of Synchytrium endobioticum.</title>
        <authorList>
            <person name="van de Vossenberg B.T.L.H."/>
            <person name="Warris S."/>
            <person name="Nguyen H.D.T."/>
            <person name="van Gent-Pelzer M.P.E."/>
            <person name="Joly D.L."/>
            <person name="van de Geest H.C."/>
            <person name="Bonants P.J.M."/>
            <person name="Smith D.S."/>
            <person name="Levesque C.A."/>
            <person name="van der Lee T.A.J."/>
        </authorList>
    </citation>
    <scope>NUCLEOTIDE SEQUENCE [LARGE SCALE GENOMIC DNA]</scope>
    <source>
        <strain evidence="6 7">CBS 809.83</strain>
    </source>
</reference>
<sequence length="447" mass="46380">MFTGKLLVRSVLVALTTSSVGHAQSSPATAPDPTPAAAAPKVTQTAQQNPAYPAAAGSAAYSFMPAIWPDPEQPRGPINLPELLSSALVQDGMKRVRAVVPTSLLNVEVKSTQAVLGSGAVNYVGDTSAAGMCYGQAQCHRLTAANGYQPDVQMCPGANVWGLTFDDGPTDSADNTNSSQLATADLVAALAAANNIKATFFVVGSQSYWHPEILKALYDAGHEIAVHTWTHAALTTLSNEQIVAEVLYTEAIIVRTLGVRPRFFRPAFGDIDDRGRAILGALGYTNIIWADTKDSGDSHGQTLQQVVDNVKAWFVPQPGFIGLNHNINPATTEMSIEIVKLIQAVQTVGTFPLTVQAVGQCLGVSPYTPVTGASATTSSTRMSFSSIVPTTTTAFVDITATVPATISTQRPPTSTNRVSVGSAGQPAAVAGLVGVAGVLAVAAGLAL</sequence>
<dbReference type="PROSITE" id="PS51677">
    <property type="entry name" value="NODB"/>
    <property type="match status" value="1"/>
</dbReference>
<comment type="caution">
    <text evidence="6">The sequence shown here is derived from an EMBL/GenBank/DDBJ whole genome shotgun (WGS) entry which is preliminary data.</text>
</comment>
<dbReference type="GO" id="GO:0046872">
    <property type="term" value="F:metal ion binding"/>
    <property type="evidence" value="ECO:0007669"/>
    <property type="project" value="UniProtKB-KW"/>
</dbReference>
<dbReference type="Proteomes" id="UP000318582">
    <property type="component" value="Unassembled WGS sequence"/>
</dbReference>
<feature type="compositionally biased region" description="Low complexity" evidence="3">
    <location>
        <begin position="23"/>
        <end position="49"/>
    </location>
</feature>
<feature type="signal peptide" evidence="4">
    <location>
        <begin position="1"/>
        <end position="23"/>
    </location>
</feature>
<evidence type="ECO:0000256" key="3">
    <source>
        <dbReference type="SAM" id="MobiDB-lite"/>
    </source>
</evidence>
<dbReference type="STRING" id="109895.A0A507DZ65"/>
<dbReference type="Gene3D" id="3.20.20.370">
    <property type="entry name" value="Glycoside hydrolase/deacetylase"/>
    <property type="match status" value="1"/>
</dbReference>
<accession>A0A507DZ65</accession>
<proteinExistence type="predicted"/>
<dbReference type="GO" id="GO:0005975">
    <property type="term" value="P:carbohydrate metabolic process"/>
    <property type="evidence" value="ECO:0007669"/>
    <property type="project" value="InterPro"/>
</dbReference>
<dbReference type="EMBL" id="QEAQ01000080">
    <property type="protein sequence ID" value="TPX56248.1"/>
    <property type="molecule type" value="Genomic_DNA"/>
</dbReference>
<evidence type="ECO:0000256" key="4">
    <source>
        <dbReference type="SAM" id="SignalP"/>
    </source>
</evidence>
<keyword evidence="7" id="KW-1185">Reference proteome</keyword>
<dbReference type="AlphaFoldDB" id="A0A507DZ65"/>
<dbReference type="InterPro" id="IPR002509">
    <property type="entry name" value="NODB_dom"/>
</dbReference>
<evidence type="ECO:0000256" key="2">
    <source>
        <dbReference type="ARBA" id="ARBA00022801"/>
    </source>
</evidence>
<dbReference type="PANTHER" id="PTHR10587">
    <property type="entry name" value="GLYCOSYL TRANSFERASE-RELATED"/>
    <property type="match status" value="1"/>
</dbReference>
<evidence type="ECO:0000313" key="7">
    <source>
        <dbReference type="Proteomes" id="UP000318582"/>
    </source>
</evidence>
<dbReference type="GO" id="GO:0016020">
    <property type="term" value="C:membrane"/>
    <property type="evidence" value="ECO:0007669"/>
    <property type="project" value="TreeGrafter"/>
</dbReference>
<dbReference type="GO" id="GO:0004099">
    <property type="term" value="F:chitin deacetylase activity"/>
    <property type="evidence" value="ECO:0007669"/>
    <property type="project" value="UniProtKB-ARBA"/>
</dbReference>
<dbReference type="InterPro" id="IPR011330">
    <property type="entry name" value="Glyco_hydro/deAcase_b/a-brl"/>
</dbReference>
<organism evidence="6 7">
    <name type="scientific">Powellomyces hirtus</name>
    <dbReference type="NCBI Taxonomy" id="109895"/>
    <lineage>
        <taxon>Eukaryota</taxon>
        <taxon>Fungi</taxon>
        <taxon>Fungi incertae sedis</taxon>
        <taxon>Chytridiomycota</taxon>
        <taxon>Chytridiomycota incertae sedis</taxon>
        <taxon>Chytridiomycetes</taxon>
        <taxon>Spizellomycetales</taxon>
        <taxon>Powellomycetaceae</taxon>
        <taxon>Powellomyces</taxon>
    </lineage>
</organism>
<dbReference type="Pfam" id="PF01522">
    <property type="entry name" value="Polysacc_deac_1"/>
    <property type="match status" value="1"/>
</dbReference>
<protein>
    <recommendedName>
        <fullName evidence="5">NodB homology domain-containing protein</fullName>
    </recommendedName>
</protein>
<dbReference type="InterPro" id="IPR050248">
    <property type="entry name" value="Polysacc_deacetylase_ArnD"/>
</dbReference>